<evidence type="ECO:0008006" key="3">
    <source>
        <dbReference type="Google" id="ProtNLM"/>
    </source>
</evidence>
<evidence type="ECO:0000313" key="2">
    <source>
        <dbReference type="Proteomes" id="UP000183982"/>
    </source>
</evidence>
<proteinExistence type="predicted"/>
<gene>
    <name evidence="1" type="ORF">SAMN05444000_104216</name>
</gene>
<dbReference type="STRING" id="1470563.SAMN05444000_104216"/>
<dbReference type="InterPro" id="IPR029044">
    <property type="entry name" value="Nucleotide-diphossugar_trans"/>
</dbReference>
<dbReference type="RefSeq" id="WP_073250392.1">
    <property type="nucleotide sequence ID" value="NZ_FQZQ01000004.1"/>
</dbReference>
<organism evidence="1 2">
    <name type="scientific">Shimia gijangensis</name>
    <dbReference type="NCBI Taxonomy" id="1470563"/>
    <lineage>
        <taxon>Bacteria</taxon>
        <taxon>Pseudomonadati</taxon>
        <taxon>Pseudomonadota</taxon>
        <taxon>Alphaproteobacteria</taxon>
        <taxon>Rhodobacterales</taxon>
        <taxon>Roseobacteraceae</taxon>
    </lineage>
</organism>
<protein>
    <recommendedName>
        <fullName evidence="3">Glycosyl transferase family 2</fullName>
    </recommendedName>
</protein>
<dbReference type="Proteomes" id="UP000183982">
    <property type="component" value="Unassembled WGS sequence"/>
</dbReference>
<name>A0A1M6G035_9RHOB</name>
<keyword evidence="2" id="KW-1185">Reference proteome</keyword>
<dbReference type="EMBL" id="FQZQ01000004">
    <property type="protein sequence ID" value="SHJ03296.1"/>
    <property type="molecule type" value="Genomic_DNA"/>
</dbReference>
<accession>A0A1M6G035</accession>
<dbReference type="SUPFAM" id="SSF53448">
    <property type="entry name" value="Nucleotide-diphospho-sugar transferases"/>
    <property type="match status" value="1"/>
</dbReference>
<dbReference type="OrthoDB" id="5465469at2"/>
<dbReference type="AlphaFoldDB" id="A0A1M6G035"/>
<evidence type="ECO:0000313" key="1">
    <source>
        <dbReference type="EMBL" id="SHJ03296.1"/>
    </source>
</evidence>
<sequence length="286" mass="33239">MAEKYIITLSSIPPRFHQIGPVLESLLAQTAKPEKIILYLSRHYGRYPDWDGALPEVPDGVEIRLVDEDYGPATKVIPALKQFATGGYNILFLDDDQIYPRNLARYMLKIRKRRPNDCLAVSRMLDYDPLPGTTRQFQHTPRPVRRWRKTHLGYQLHLLWLETLGRITGKTYQEPPRRVYLRSGYADGFEGFRGVMVRPEFFPPEVFNIPDFARAVDDIWLSGHALRMGHPAWIMGGVFAPCLESKQLPAHEDETALHHNEFHGRDRKTSNHEVVRYFQETYGIWL</sequence>
<reference evidence="2" key="1">
    <citation type="submission" date="2016-11" db="EMBL/GenBank/DDBJ databases">
        <authorList>
            <person name="Varghese N."/>
            <person name="Submissions S."/>
        </authorList>
    </citation>
    <scope>NUCLEOTIDE SEQUENCE [LARGE SCALE GENOMIC DNA]</scope>
    <source>
        <strain evidence="2">DSM 100564</strain>
    </source>
</reference>
<dbReference type="CDD" id="cd00761">
    <property type="entry name" value="Glyco_tranf_GTA_type"/>
    <property type="match status" value="1"/>
</dbReference>